<dbReference type="AlphaFoldDB" id="A0A4R5W1Q7"/>
<dbReference type="PANTHER" id="PTHR43162">
    <property type="match status" value="1"/>
</dbReference>
<comment type="caution">
    <text evidence="2">The sequence shown here is derived from an EMBL/GenBank/DDBJ whole genome shotgun (WGS) entry which is preliminary data.</text>
</comment>
<dbReference type="EMBL" id="SMYL01000004">
    <property type="protein sequence ID" value="TDK66022.1"/>
    <property type="molecule type" value="Genomic_DNA"/>
</dbReference>
<protein>
    <submittedName>
        <fullName evidence="2">SDR family oxidoreductase</fullName>
    </submittedName>
</protein>
<dbReference type="Proteomes" id="UP000294829">
    <property type="component" value="Unassembled WGS sequence"/>
</dbReference>
<dbReference type="InterPro" id="IPR008030">
    <property type="entry name" value="NmrA-like"/>
</dbReference>
<dbReference type="RefSeq" id="WP_133328201.1">
    <property type="nucleotide sequence ID" value="NZ_SMYL01000004.1"/>
</dbReference>
<feature type="domain" description="NmrA-like" evidence="1">
    <location>
        <begin position="2"/>
        <end position="247"/>
    </location>
</feature>
<evidence type="ECO:0000313" key="2">
    <source>
        <dbReference type="EMBL" id="TDK66022.1"/>
    </source>
</evidence>
<dbReference type="Gene3D" id="3.40.50.720">
    <property type="entry name" value="NAD(P)-binding Rossmann-like Domain"/>
    <property type="match status" value="1"/>
</dbReference>
<reference evidence="2 3" key="1">
    <citation type="submission" date="2019-03" db="EMBL/GenBank/DDBJ databases">
        <title>Sapientia aquatica gen. nov., sp. nov., isolated from a crater lake.</title>
        <authorList>
            <person name="Felfoldi T."/>
            <person name="Szabo A."/>
            <person name="Toth E."/>
            <person name="Schumann P."/>
            <person name="Keki Z."/>
            <person name="Marialigeti K."/>
            <person name="Mathe I."/>
        </authorList>
    </citation>
    <scope>NUCLEOTIDE SEQUENCE [LARGE SCALE GENOMIC DNA]</scope>
    <source>
        <strain evidence="2 3">SA-152</strain>
    </source>
</reference>
<organism evidence="2 3">
    <name type="scientific">Sapientia aquatica</name>
    <dbReference type="NCBI Taxonomy" id="1549640"/>
    <lineage>
        <taxon>Bacteria</taxon>
        <taxon>Pseudomonadati</taxon>
        <taxon>Pseudomonadota</taxon>
        <taxon>Betaproteobacteria</taxon>
        <taxon>Burkholderiales</taxon>
        <taxon>Oxalobacteraceae</taxon>
        <taxon>Sapientia</taxon>
    </lineage>
</organism>
<evidence type="ECO:0000259" key="1">
    <source>
        <dbReference type="Pfam" id="PF05368"/>
    </source>
</evidence>
<keyword evidence="3" id="KW-1185">Reference proteome</keyword>
<dbReference type="OrthoDB" id="9798669at2"/>
<proteinExistence type="predicted"/>
<name>A0A4R5W1Q7_9BURK</name>
<dbReference type="PANTHER" id="PTHR43162:SF1">
    <property type="entry name" value="PRESTALK A DIFFERENTIATION PROTEIN A"/>
    <property type="match status" value="1"/>
</dbReference>
<dbReference type="SUPFAM" id="SSF51735">
    <property type="entry name" value="NAD(P)-binding Rossmann-fold domains"/>
    <property type="match status" value="1"/>
</dbReference>
<dbReference type="InterPro" id="IPR051604">
    <property type="entry name" value="Ergot_Alk_Oxidoreductase"/>
</dbReference>
<sequence>MSNSILITGASGNIGTQLVQQLSADGINVIAGSSSGKSINGVPTRHVDFADEKSLASAFAGIDTLFLLLPLVPEKLQLARNAVAAAKAAGVKHIVRSSGAGADPQAGFALPRLQGEIDQLIIDSGIPFTLIRPATFMQNFATYFSGMIKIGALYLPQADGRVSFIDVRDIAAVTAAVLKNPAAHDGQMYTLTGGAAVSNAEAISLIAQATGKAISYVAVDDKSAIESMKSMGMDDWSIEQMMSLHQLTAAGYAAGTTDTVQNILGRAPITFASFVQDYRQSWL</sequence>
<dbReference type="CDD" id="cd05269">
    <property type="entry name" value="TMR_SDR_a"/>
    <property type="match status" value="1"/>
</dbReference>
<dbReference type="Pfam" id="PF05368">
    <property type="entry name" value="NmrA"/>
    <property type="match status" value="1"/>
</dbReference>
<dbReference type="InterPro" id="IPR036291">
    <property type="entry name" value="NAD(P)-bd_dom_sf"/>
</dbReference>
<accession>A0A4R5W1Q7</accession>
<dbReference type="Gene3D" id="3.90.25.10">
    <property type="entry name" value="UDP-galactose 4-epimerase, domain 1"/>
    <property type="match status" value="1"/>
</dbReference>
<evidence type="ECO:0000313" key="3">
    <source>
        <dbReference type="Proteomes" id="UP000294829"/>
    </source>
</evidence>
<gene>
    <name evidence="2" type="ORF">E2I14_10545</name>
</gene>